<accession>A0A915CVC8</accession>
<reference evidence="6" key="1">
    <citation type="submission" date="2022-11" db="UniProtKB">
        <authorList>
            <consortium name="WormBaseParasite"/>
        </authorList>
    </citation>
    <scope>IDENTIFICATION</scope>
</reference>
<dbReference type="WBParaSite" id="jg12768">
    <property type="protein sequence ID" value="jg12768"/>
    <property type="gene ID" value="jg12768"/>
</dbReference>
<evidence type="ECO:0000313" key="5">
    <source>
        <dbReference type="Proteomes" id="UP000887574"/>
    </source>
</evidence>
<evidence type="ECO:0000313" key="6">
    <source>
        <dbReference type="WBParaSite" id="jg12768"/>
    </source>
</evidence>
<dbReference type="Pfam" id="PF04500">
    <property type="entry name" value="FLYWCH"/>
    <property type="match status" value="1"/>
</dbReference>
<sequence length="341" mass="38707">MIIEDSCYIWLSNIKEVLVKRCLRLQQTKNLNFGGPFESKLFLYLVSDKGGKTTKITVGIGNVQRANSPDSLLLVALYDDDDKHDKLANLDQVFEQLEFHRLSLGRTEREVVWFVTGDLKFLDSIYGHIGSSATHPCVLCEAPKSAFKGGSIFKARTLSSIDGCFRFYQRNTAGRSAISNSEKTMLHRQWLSIAKHPLVKIPIENVIPPSLHIIQGLCQNVIGWIEKREPLLVKELEEVFKSLGAQKQAWYQSFTDHYQLKYKMFRNMEIKSIKGKPMALCGGFLMMQERKSKDGERQYWRCHLKNLGCKGRAISAINSSELTQTIAHNGHGASPLEVKKN</sequence>
<dbReference type="PANTHER" id="PTHR31424">
    <property type="entry name" value="PROTEIN CBG23806"/>
    <property type="match status" value="1"/>
</dbReference>
<dbReference type="PANTHER" id="PTHR31424:SF3">
    <property type="entry name" value="RING-TYPE DOMAIN-CONTAINING PROTEIN"/>
    <property type="match status" value="1"/>
</dbReference>
<evidence type="ECO:0000256" key="2">
    <source>
        <dbReference type="ARBA" id="ARBA00022771"/>
    </source>
</evidence>
<dbReference type="Gene3D" id="2.20.25.240">
    <property type="match status" value="1"/>
</dbReference>
<dbReference type="InterPro" id="IPR007588">
    <property type="entry name" value="Znf_FLYWCH"/>
</dbReference>
<protein>
    <submittedName>
        <fullName evidence="6">FLYWCH-type domain-containing protein</fullName>
    </submittedName>
</protein>
<dbReference type="InterPro" id="IPR009689">
    <property type="entry name" value="DUF1280"/>
</dbReference>
<keyword evidence="2" id="KW-0863">Zinc-finger</keyword>
<evidence type="ECO:0000256" key="3">
    <source>
        <dbReference type="ARBA" id="ARBA00022833"/>
    </source>
</evidence>
<evidence type="ECO:0000256" key="1">
    <source>
        <dbReference type="ARBA" id="ARBA00022723"/>
    </source>
</evidence>
<keyword evidence="1" id="KW-0479">Metal-binding</keyword>
<dbReference type="Pfam" id="PF06918">
    <property type="entry name" value="DUF1280"/>
    <property type="match status" value="1"/>
</dbReference>
<proteinExistence type="predicted"/>
<evidence type="ECO:0000259" key="4">
    <source>
        <dbReference type="Pfam" id="PF04500"/>
    </source>
</evidence>
<dbReference type="GO" id="GO:0008270">
    <property type="term" value="F:zinc ion binding"/>
    <property type="evidence" value="ECO:0007669"/>
    <property type="project" value="UniProtKB-KW"/>
</dbReference>
<dbReference type="AlphaFoldDB" id="A0A915CVC8"/>
<feature type="domain" description="FLYWCH-type" evidence="4">
    <location>
        <begin position="270"/>
        <end position="329"/>
    </location>
</feature>
<organism evidence="5 6">
    <name type="scientific">Ditylenchus dipsaci</name>
    <dbReference type="NCBI Taxonomy" id="166011"/>
    <lineage>
        <taxon>Eukaryota</taxon>
        <taxon>Metazoa</taxon>
        <taxon>Ecdysozoa</taxon>
        <taxon>Nematoda</taxon>
        <taxon>Chromadorea</taxon>
        <taxon>Rhabditida</taxon>
        <taxon>Tylenchina</taxon>
        <taxon>Tylenchomorpha</taxon>
        <taxon>Sphaerularioidea</taxon>
        <taxon>Anguinidae</taxon>
        <taxon>Anguininae</taxon>
        <taxon>Ditylenchus</taxon>
    </lineage>
</organism>
<keyword evidence="5" id="KW-1185">Reference proteome</keyword>
<keyword evidence="3" id="KW-0862">Zinc</keyword>
<dbReference type="Proteomes" id="UP000887574">
    <property type="component" value="Unplaced"/>
</dbReference>
<name>A0A915CVC8_9BILA</name>